<dbReference type="EMBL" id="JAHYIQ010000002">
    <property type="protein sequence ID" value="KAK1134860.1"/>
    <property type="molecule type" value="Genomic_DNA"/>
</dbReference>
<organism evidence="2 3">
    <name type="scientific">Melipona bicolor</name>
    <dbReference type="NCBI Taxonomy" id="60889"/>
    <lineage>
        <taxon>Eukaryota</taxon>
        <taxon>Metazoa</taxon>
        <taxon>Ecdysozoa</taxon>
        <taxon>Arthropoda</taxon>
        <taxon>Hexapoda</taxon>
        <taxon>Insecta</taxon>
        <taxon>Pterygota</taxon>
        <taxon>Neoptera</taxon>
        <taxon>Endopterygota</taxon>
        <taxon>Hymenoptera</taxon>
        <taxon>Apocrita</taxon>
        <taxon>Aculeata</taxon>
        <taxon>Apoidea</taxon>
        <taxon>Anthophila</taxon>
        <taxon>Apidae</taxon>
        <taxon>Melipona</taxon>
    </lineage>
</organism>
<feature type="region of interest" description="Disordered" evidence="1">
    <location>
        <begin position="87"/>
        <end position="112"/>
    </location>
</feature>
<evidence type="ECO:0000313" key="3">
    <source>
        <dbReference type="Proteomes" id="UP001177670"/>
    </source>
</evidence>
<name>A0AA40GC28_9HYME</name>
<accession>A0AA40GC28</accession>
<evidence type="ECO:0000313" key="2">
    <source>
        <dbReference type="EMBL" id="KAK1134860.1"/>
    </source>
</evidence>
<proteinExistence type="predicted"/>
<protein>
    <submittedName>
        <fullName evidence="2">Uncharacterized protein</fullName>
    </submittedName>
</protein>
<gene>
    <name evidence="2" type="ORF">K0M31_007628</name>
</gene>
<dbReference type="Proteomes" id="UP001177670">
    <property type="component" value="Unassembled WGS sequence"/>
</dbReference>
<evidence type="ECO:0000256" key="1">
    <source>
        <dbReference type="SAM" id="MobiDB-lite"/>
    </source>
</evidence>
<keyword evidence="3" id="KW-1185">Reference proteome</keyword>
<sequence>MASTYVVRLGPTFTRLESSEHSDSFEQSKFFAISSHSQLASPLVSRLMGNLYENSKNRSSLKTRVPLQSGWNRVRIRLAAPNPRKRDRCDPCVTLPLSSPSPRDENRVNGHEVGQTKRLLRFLSFSLWPGIARRTAETERGGNKDDLCGGTALRTRPICIQLSAESSKRTSHAKCLYNVGR</sequence>
<dbReference type="AlphaFoldDB" id="A0AA40GC28"/>
<comment type="caution">
    <text evidence="2">The sequence shown here is derived from an EMBL/GenBank/DDBJ whole genome shotgun (WGS) entry which is preliminary data.</text>
</comment>
<reference evidence="2" key="1">
    <citation type="submission" date="2021-10" db="EMBL/GenBank/DDBJ databases">
        <title>Melipona bicolor Genome sequencing and assembly.</title>
        <authorList>
            <person name="Araujo N.S."/>
            <person name="Arias M.C."/>
        </authorList>
    </citation>
    <scope>NUCLEOTIDE SEQUENCE</scope>
    <source>
        <strain evidence="2">USP_2M_L1-L4_2017</strain>
        <tissue evidence="2">Whole body</tissue>
    </source>
</reference>